<accession>A7AV70</accession>
<dbReference type="InParanoid" id="A7AV70"/>
<dbReference type="InterPro" id="IPR027417">
    <property type="entry name" value="P-loop_NTPase"/>
</dbReference>
<dbReference type="VEuPathDB" id="PiroplasmaDB:BBOV_IV000970"/>
<evidence type="ECO:0000256" key="6">
    <source>
        <dbReference type="ARBA" id="ARBA00022763"/>
    </source>
</evidence>
<sequence length="919" mass="107300">MDQETSKSFFFHSNPSSFYKYYAAAAGLIEMEENLNTEKQNLEDCKAELKVRKRVLVPDKEKLRDISKQIRLFEEKVNEWKSAKLMYKLSQYRSYKEKYEALKETYDRFSESNPREEISKLNDSIALFEAEQTALKTEMETLSSDTFIQKERITTITDQIAMAEDSINDQNSRIAANQESIVQVETAMNNLDNDISAMEAEPADVDMQRLENELEDCKTEYEEIDKKQKDLMVKASDLEDNIAEVEVQLRAVRNDIEDQRRENASLLLGGSSTARFAHMRRALYRYDVDDVRKDIYNMRKNGLFAHSPIGPIGEFLVVSHDIPNWKVMPVVERHLYNMLQTWVVATEKDRRALESLLVKHGCNRNQARVMKSNIFMHPSLIEKLNIEAIQTMHEASILRYLAIKEVPPVLIQILSDTCDIGNTVICLDDEQMDNILKDAPSNISTVYSMSSLKSARYINGVLHKTPCYDKHPFSYEYVRKTQENEKDRSKKQEERKDSGVEREASLCTLANSLSKELDGSKARLDDLKADLENIRQEKISIIRKRTRLEADLREEIEQLQTTNHSSKYNKYCEAINEIRNEYKNQLTDLNNEKEKLEKERDALQSKKNKHQEDLGSANDKLKETLKRISGIKVDIQKIQQRVNIQKTQIKALEKNMKDYHFKLDEYMNDMNEAENRLRTHQEQLDTEGIDYSVELPNKTPDEYLRIINLSNDVLQRMVDDARNVESHLISLRETHDEFEKSLKEKETRLSETTENYRRHKQNYMKRCKRFQECRDRIERKAKRTFKRTLEIVTGYDGNLVFNDVDRTLEIQIHNRQQSYSRAHVATDLKTLSGGEQSAIQLSMLQSMAAISYSPVHMFDEVDVYMDESTRIKNIESLVGFAARNKDRQFFLVTPHSELAKHIKESYPDISKIFNVAKEI</sequence>
<evidence type="ECO:0000256" key="3">
    <source>
        <dbReference type="ARBA" id="ARBA00006793"/>
    </source>
</evidence>
<keyword evidence="5" id="KW-0547">Nucleotide-binding</keyword>
<evidence type="ECO:0000256" key="1">
    <source>
        <dbReference type="ARBA" id="ARBA00004123"/>
    </source>
</evidence>
<dbReference type="PANTHER" id="PTHR19306:SF6">
    <property type="entry name" value="STRUCTURAL MAINTENANCE OF CHROMOSOMES PROTEIN 6"/>
    <property type="match status" value="1"/>
</dbReference>
<gene>
    <name evidence="14" type="ORF">BBOV_IV000980</name>
</gene>
<feature type="region of interest" description="Disordered" evidence="13">
    <location>
        <begin position="480"/>
        <end position="501"/>
    </location>
</feature>
<dbReference type="eggNOG" id="KOG0250">
    <property type="taxonomic scope" value="Eukaryota"/>
</dbReference>
<feature type="region of interest" description="Disordered" evidence="13">
    <location>
        <begin position="597"/>
        <end position="617"/>
    </location>
</feature>
<evidence type="ECO:0000256" key="11">
    <source>
        <dbReference type="ARBA" id="ARBA00023242"/>
    </source>
</evidence>
<evidence type="ECO:0000256" key="8">
    <source>
        <dbReference type="ARBA" id="ARBA00023054"/>
    </source>
</evidence>
<keyword evidence="6" id="KW-0227">DNA damage</keyword>
<dbReference type="GO" id="GO:0005634">
    <property type="term" value="C:nucleus"/>
    <property type="evidence" value="ECO:0007669"/>
    <property type="project" value="UniProtKB-SubCell"/>
</dbReference>
<dbReference type="EMBL" id="AAXT01000004">
    <property type="protein sequence ID" value="EDO05696.1"/>
    <property type="molecule type" value="Genomic_DNA"/>
</dbReference>
<keyword evidence="4" id="KW-0158">Chromosome</keyword>
<evidence type="ECO:0000256" key="2">
    <source>
        <dbReference type="ARBA" id="ARBA00004286"/>
    </source>
</evidence>
<dbReference type="GO" id="GO:0003697">
    <property type="term" value="F:single-stranded DNA binding"/>
    <property type="evidence" value="ECO:0007669"/>
    <property type="project" value="TreeGrafter"/>
</dbReference>
<comment type="caution">
    <text evidence="14">The sequence shown here is derived from an EMBL/GenBank/DDBJ whole genome shotgun (WGS) entry which is preliminary data.</text>
</comment>
<comment type="subcellular location">
    <subcellularLocation>
        <location evidence="2">Chromosome</location>
    </subcellularLocation>
    <subcellularLocation>
        <location evidence="1">Nucleus</location>
    </subcellularLocation>
</comment>
<keyword evidence="7" id="KW-0067">ATP-binding</keyword>
<keyword evidence="10" id="KW-0234">DNA repair</keyword>
<dbReference type="OMA" id="MCHDHFY"/>
<evidence type="ECO:0000256" key="13">
    <source>
        <dbReference type="SAM" id="MobiDB-lite"/>
    </source>
</evidence>
<reference evidence="14" key="2">
    <citation type="submission" date="2007-08" db="EMBL/GenBank/DDBJ databases">
        <authorList>
            <person name="Nene V."/>
        </authorList>
    </citation>
    <scope>NUCLEOTIDE SEQUENCE</scope>
    <source>
        <strain evidence="14">T2Bo</strain>
    </source>
</reference>
<comment type="similarity">
    <text evidence="3">Belongs to the SMC family. SMC6 subfamily.</text>
</comment>
<dbReference type="STRING" id="5865.A7AV70"/>
<dbReference type="PANTHER" id="PTHR19306">
    <property type="entry name" value="STRUCTURAL MAINTENANCE OF CHROMOSOMES 5,6 SMC5, SMC6"/>
    <property type="match status" value="1"/>
</dbReference>
<dbReference type="GO" id="GO:0005524">
    <property type="term" value="F:ATP binding"/>
    <property type="evidence" value="ECO:0007669"/>
    <property type="project" value="UniProtKB-KW"/>
</dbReference>
<evidence type="ECO:0000313" key="14">
    <source>
        <dbReference type="EMBL" id="EDO05696.1"/>
    </source>
</evidence>
<dbReference type="GO" id="GO:0000724">
    <property type="term" value="P:double-strand break repair via homologous recombination"/>
    <property type="evidence" value="ECO:0007669"/>
    <property type="project" value="TreeGrafter"/>
</dbReference>
<evidence type="ECO:0000256" key="10">
    <source>
        <dbReference type="ARBA" id="ARBA00023204"/>
    </source>
</evidence>
<name>A7AV70_BABBO</name>
<dbReference type="Gene3D" id="1.10.287.1490">
    <property type="match status" value="1"/>
</dbReference>
<dbReference type="GO" id="GO:0003684">
    <property type="term" value="F:damaged DNA binding"/>
    <property type="evidence" value="ECO:0007669"/>
    <property type="project" value="TreeGrafter"/>
</dbReference>
<keyword evidence="9" id="KW-0233">DNA recombination</keyword>
<keyword evidence="8 12" id="KW-0175">Coiled coil</keyword>
<dbReference type="Gene3D" id="3.40.50.300">
    <property type="entry name" value="P-loop containing nucleotide triphosphate hydrolases"/>
    <property type="match status" value="1"/>
</dbReference>
<protein>
    <submittedName>
        <fullName evidence="14">Uncharacterized protein</fullName>
    </submittedName>
</protein>
<organism evidence="14">
    <name type="scientific">Babesia bovis</name>
    <dbReference type="NCBI Taxonomy" id="5865"/>
    <lineage>
        <taxon>Eukaryota</taxon>
        <taxon>Sar</taxon>
        <taxon>Alveolata</taxon>
        <taxon>Apicomplexa</taxon>
        <taxon>Aconoidasida</taxon>
        <taxon>Piroplasmida</taxon>
        <taxon>Babesiidae</taxon>
        <taxon>Babesia</taxon>
    </lineage>
</organism>
<dbReference type="AlphaFoldDB" id="A7AV70"/>
<dbReference type="GO" id="GO:0035861">
    <property type="term" value="C:site of double-strand break"/>
    <property type="evidence" value="ECO:0007669"/>
    <property type="project" value="TreeGrafter"/>
</dbReference>
<evidence type="ECO:0000256" key="7">
    <source>
        <dbReference type="ARBA" id="ARBA00022840"/>
    </source>
</evidence>
<evidence type="ECO:0000256" key="9">
    <source>
        <dbReference type="ARBA" id="ARBA00023172"/>
    </source>
</evidence>
<dbReference type="GO" id="GO:0030915">
    <property type="term" value="C:Smc5-Smc6 complex"/>
    <property type="evidence" value="ECO:0007669"/>
    <property type="project" value="TreeGrafter"/>
</dbReference>
<reference evidence="14" key="1">
    <citation type="journal article" date="2007" name="PLoS Pathog.">
        <title>Genome sequence of Babesia bovis and comparative analysis of apicomplexan hemoprotozoa.</title>
        <authorList>
            <person name="Brayton K.A."/>
            <person name="Lau A.O.T."/>
            <person name="Herndon D.R."/>
            <person name="Hannick L."/>
            <person name="Kappmeyer L.S."/>
            <person name="Berens S.J."/>
            <person name="Bidwell S.L."/>
            <person name="Brown W.C."/>
            <person name="Crabtree J."/>
            <person name="Fadrosh D."/>
            <person name="Feldblum T."/>
            <person name="Forberger H.A."/>
            <person name="Haas B.J."/>
            <person name="Howell J.M."/>
            <person name="Khouri H."/>
            <person name="Koo H."/>
            <person name="Mann D.J."/>
            <person name="Norimine J."/>
            <person name="Paulsen I.T."/>
            <person name="Radune D."/>
            <person name="Ren Q."/>
            <person name="Smith R.K. Jr."/>
            <person name="Suarez C.E."/>
            <person name="White O."/>
            <person name="Wortman J.R."/>
            <person name="Knowles D.P. Jr."/>
            <person name="McElwain T.F."/>
            <person name="Nene V.M."/>
        </authorList>
    </citation>
    <scope>NUCLEOTIDE SEQUENCE [LARGE SCALE GENOMIC DNA]</scope>
    <source>
        <strain evidence="14">T2Bo</strain>
    </source>
</reference>
<evidence type="ECO:0000256" key="5">
    <source>
        <dbReference type="ARBA" id="ARBA00022741"/>
    </source>
</evidence>
<dbReference type="SUPFAM" id="SSF52540">
    <property type="entry name" value="P-loop containing nucleoside triphosphate hydrolases"/>
    <property type="match status" value="1"/>
</dbReference>
<evidence type="ECO:0000256" key="12">
    <source>
        <dbReference type="SAM" id="Coils"/>
    </source>
</evidence>
<feature type="coiled-coil region" evidence="12">
    <location>
        <begin position="181"/>
        <end position="262"/>
    </location>
</feature>
<proteinExistence type="inferred from homology"/>
<feature type="coiled-coil region" evidence="12">
    <location>
        <begin position="728"/>
        <end position="762"/>
    </location>
</feature>
<feature type="coiled-coil region" evidence="12">
    <location>
        <begin position="28"/>
        <end position="112"/>
    </location>
</feature>
<keyword evidence="11" id="KW-0539">Nucleus</keyword>
<evidence type="ECO:0000256" key="4">
    <source>
        <dbReference type="ARBA" id="ARBA00022454"/>
    </source>
</evidence>